<dbReference type="GO" id="GO:0008170">
    <property type="term" value="F:N-methyltransferase activity"/>
    <property type="evidence" value="ECO:0007669"/>
    <property type="project" value="InterPro"/>
</dbReference>
<dbReference type="PROSITE" id="PS00093">
    <property type="entry name" value="N4_MTASE"/>
    <property type="match status" value="1"/>
</dbReference>
<dbReference type="EMBL" id="PEVY01000085">
    <property type="protein sequence ID" value="PIU74818.1"/>
    <property type="molecule type" value="Genomic_DNA"/>
</dbReference>
<organism evidence="10 11">
    <name type="scientific">Candidatus Portnoybacteria bacterium CG06_land_8_20_14_3_00_39_12</name>
    <dbReference type="NCBI Taxonomy" id="1974809"/>
    <lineage>
        <taxon>Bacteria</taxon>
        <taxon>Candidatus Portnoyibacteriota</taxon>
    </lineage>
</organism>
<evidence type="ECO:0000256" key="6">
    <source>
        <dbReference type="ARBA" id="ARBA00023125"/>
    </source>
</evidence>
<dbReference type="InterPro" id="IPR017985">
    <property type="entry name" value="MeTrfase_CN4_CS"/>
</dbReference>
<dbReference type="Pfam" id="PF01555">
    <property type="entry name" value="N6_N4_Mtase"/>
    <property type="match status" value="1"/>
</dbReference>
<feature type="domain" description="DNA methylase N-4/N-6" evidence="9">
    <location>
        <begin position="482"/>
        <end position="615"/>
    </location>
</feature>
<evidence type="ECO:0000256" key="3">
    <source>
        <dbReference type="ARBA" id="ARBA00022679"/>
    </source>
</evidence>
<dbReference type="GO" id="GO:0015667">
    <property type="term" value="F:site-specific DNA-methyltransferase (cytosine-N4-specific) activity"/>
    <property type="evidence" value="ECO:0007669"/>
    <property type="project" value="UniProtKB-EC"/>
</dbReference>
<evidence type="ECO:0000256" key="4">
    <source>
        <dbReference type="ARBA" id="ARBA00022691"/>
    </source>
</evidence>
<dbReference type="PANTHER" id="PTHR13370:SF3">
    <property type="entry name" value="TRNA (GUANINE(10)-N2)-METHYLTRANSFERASE HOMOLOG"/>
    <property type="match status" value="1"/>
</dbReference>
<proteinExistence type="inferred from homology"/>
<dbReference type="InterPro" id="IPR001091">
    <property type="entry name" value="RM_Methyltransferase"/>
</dbReference>
<evidence type="ECO:0000256" key="7">
    <source>
        <dbReference type="ARBA" id="ARBA00047942"/>
    </source>
</evidence>
<dbReference type="SUPFAM" id="SSF53335">
    <property type="entry name" value="S-adenosyl-L-methionine-dependent methyltransferases"/>
    <property type="match status" value="3"/>
</dbReference>
<comment type="catalytic activity">
    <reaction evidence="8">
        <text>a 2'-deoxycytidine in DNA + S-adenosyl-L-methionine = an N(4)-methyl-2'-deoxycytidine in DNA + S-adenosyl-L-homocysteine + H(+)</text>
        <dbReference type="Rhea" id="RHEA:16857"/>
        <dbReference type="Rhea" id="RHEA-COMP:11369"/>
        <dbReference type="Rhea" id="RHEA-COMP:13674"/>
        <dbReference type="ChEBI" id="CHEBI:15378"/>
        <dbReference type="ChEBI" id="CHEBI:57856"/>
        <dbReference type="ChEBI" id="CHEBI:59789"/>
        <dbReference type="ChEBI" id="CHEBI:85452"/>
        <dbReference type="ChEBI" id="CHEBI:137933"/>
        <dbReference type="EC" id="2.1.1.113"/>
    </reaction>
</comment>
<dbReference type="GO" id="GO:0032259">
    <property type="term" value="P:methylation"/>
    <property type="evidence" value="ECO:0007669"/>
    <property type="project" value="UniProtKB-KW"/>
</dbReference>
<evidence type="ECO:0000256" key="1">
    <source>
        <dbReference type="ARBA" id="ARBA00010203"/>
    </source>
</evidence>
<dbReference type="Gene3D" id="3.40.50.150">
    <property type="entry name" value="Vaccinia Virus protein VP39"/>
    <property type="match status" value="2"/>
</dbReference>
<dbReference type="InterPro" id="IPR012327">
    <property type="entry name" value="MeTrfase_D12"/>
</dbReference>
<evidence type="ECO:0000256" key="8">
    <source>
        <dbReference type="ARBA" id="ARBA00049120"/>
    </source>
</evidence>
<dbReference type="PRINTS" id="PR00508">
    <property type="entry name" value="S21N4MTFRASE"/>
</dbReference>
<name>A0A2M7AW20_9BACT</name>
<evidence type="ECO:0000256" key="5">
    <source>
        <dbReference type="ARBA" id="ARBA00022747"/>
    </source>
</evidence>
<evidence type="ECO:0000313" key="10">
    <source>
        <dbReference type="EMBL" id="PIU74818.1"/>
    </source>
</evidence>
<dbReference type="InterPro" id="IPR029063">
    <property type="entry name" value="SAM-dependent_MTases_sf"/>
</dbReference>
<dbReference type="InterPro" id="IPR002941">
    <property type="entry name" value="DNA_methylase_N4/N6"/>
</dbReference>
<dbReference type="InterPro" id="IPR002052">
    <property type="entry name" value="DNA_methylase_N6_adenine_CS"/>
</dbReference>
<dbReference type="GO" id="GO:0009007">
    <property type="term" value="F:site-specific DNA-methyltransferase (adenine-specific) activity"/>
    <property type="evidence" value="ECO:0007669"/>
    <property type="project" value="UniProtKB-EC"/>
</dbReference>
<dbReference type="PROSITE" id="PS00092">
    <property type="entry name" value="N6_MTASE"/>
    <property type="match status" value="1"/>
</dbReference>
<dbReference type="Proteomes" id="UP000228775">
    <property type="component" value="Unassembled WGS sequence"/>
</dbReference>
<keyword evidence="5" id="KW-0680">Restriction system</keyword>
<protein>
    <recommendedName>
        <fullName evidence="9">DNA methylase N-4/N-6 domain-containing protein</fullName>
    </recommendedName>
</protein>
<keyword evidence="2" id="KW-0489">Methyltransferase</keyword>
<comment type="caution">
    <text evidence="10">The sequence shown here is derived from an EMBL/GenBank/DDBJ whole genome shotgun (WGS) entry which is preliminary data.</text>
</comment>
<keyword evidence="3" id="KW-0808">Transferase</keyword>
<evidence type="ECO:0000313" key="11">
    <source>
        <dbReference type="Proteomes" id="UP000228775"/>
    </source>
</evidence>
<keyword evidence="6" id="KW-0238">DNA-binding</keyword>
<accession>A0A2M7AW20</accession>
<dbReference type="GO" id="GO:0005737">
    <property type="term" value="C:cytoplasm"/>
    <property type="evidence" value="ECO:0007669"/>
    <property type="project" value="TreeGrafter"/>
</dbReference>
<evidence type="ECO:0000256" key="2">
    <source>
        <dbReference type="ARBA" id="ARBA00022603"/>
    </source>
</evidence>
<dbReference type="CDD" id="cd02440">
    <property type="entry name" value="AdoMet_MTases"/>
    <property type="match status" value="1"/>
</dbReference>
<dbReference type="Pfam" id="PF02086">
    <property type="entry name" value="MethyltransfD12"/>
    <property type="match status" value="1"/>
</dbReference>
<comment type="catalytic activity">
    <reaction evidence="7">
        <text>a 2'-deoxyadenosine in DNA + S-adenosyl-L-methionine = an N(6)-methyl-2'-deoxyadenosine in DNA + S-adenosyl-L-homocysteine + H(+)</text>
        <dbReference type="Rhea" id="RHEA:15197"/>
        <dbReference type="Rhea" id="RHEA-COMP:12418"/>
        <dbReference type="Rhea" id="RHEA-COMP:12419"/>
        <dbReference type="ChEBI" id="CHEBI:15378"/>
        <dbReference type="ChEBI" id="CHEBI:57856"/>
        <dbReference type="ChEBI" id="CHEBI:59789"/>
        <dbReference type="ChEBI" id="CHEBI:90615"/>
        <dbReference type="ChEBI" id="CHEBI:90616"/>
        <dbReference type="EC" id="2.1.1.72"/>
    </reaction>
</comment>
<dbReference type="AlphaFoldDB" id="A0A2M7AW20"/>
<dbReference type="PANTHER" id="PTHR13370">
    <property type="entry name" value="RNA METHYLASE-RELATED"/>
    <property type="match status" value="1"/>
</dbReference>
<evidence type="ECO:0000259" key="9">
    <source>
        <dbReference type="Pfam" id="PF01555"/>
    </source>
</evidence>
<reference evidence="11" key="1">
    <citation type="submission" date="2017-09" db="EMBL/GenBank/DDBJ databases">
        <title>Depth-based differentiation of microbial function through sediment-hosted aquifers and enrichment of novel symbionts in the deep terrestrial subsurface.</title>
        <authorList>
            <person name="Probst A.J."/>
            <person name="Ladd B."/>
            <person name="Jarett J.K."/>
            <person name="Geller-Mcgrath D.E."/>
            <person name="Sieber C.M.K."/>
            <person name="Emerson J.B."/>
            <person name="Anantharaman K."/>
            <person name="Thomas B.C."/>
            <person name="Malmstrom R."/>
            <person name="Stieglmeier M."/>
            <person name="Klingl A."/>
            <person name="Woyke T."/>
            <person name="Ryan C.M."/>
            <person name="Banfield J.F."/>
        </authorList>
    </citation>
    <scope>NUCLEOTIDE SEQUENCE [LARGE SCALE GENOMIC DNA]</scope>
</reference>
<comment type="similarity">
    <text evidence="1">Belongs to the N(4)/N(6)-methyltransferase family. N(4) subfamily.</text>
</comment>
<sequence>MRYYGCKTKLLNFIEKAAKELDLYEGARFFDIFTGTTAVAKHFKKLGYTVIANDNLEFCHALAKAYIELNETPKFRKLKKVVNNHPGNEIYEKVINYLNTISSIEGFIYKNYCPGGTKGLRTYFSNQNGQKIDAIRTEIENWKKENLITELEYYYLITALIEAVNLVSNVAGTYAACLKTWDRRALKPLVLTPPEIIPSKKANKALRMDANDIIKKISTDVLYLDPPYNTRQFASNYFLLELIAEGWFDEALKINSKSKTGIYFDESKKSLYCQKSTAPAVFADLIKKAKTRHIILSYNNEGIIPEKFIQKTLSEKGELIRHEQSHKRYRSINQNNDDPNSVNERLYVVSTNGIKDRFNQLGGAKWLQHSFSIWRDTPKNAEELALDHPAIFPISLAERLIDIYTDKKDAVVLDPMVGSGSVVIAALKKGRKAIGVDLSKEYIQLAKNRLATHYKEFSNKENYQLVVGDALDLDKYVKLDSVKLCVTSPPYWNILNEKRTADQKESVRYSNKKKDLGNLHDYDKFLNSLKSVFAKVYDSLQSNGFCAVIVMDIRKKSRFYPFHADITNKLSELGFKLRDIIIWDRQKEYNNMKPLGYPYSFIVNKVHEYILIFEK</sequence>
<keyword evidence="4" id="KW-0949">S-adenosyl-L-methionine</keyword>
<dbReference type="GO" id="GO:0003677">
    <property type="term" value="F:DNA binding"/>
    <property type="evidence" value="ECO:0007669"/>
    <property type="project" value="UniProtKB-KW"/>
</dbReference>
<dbReference type="GO" id="GO:0009307">
    <property type="term" value="P:DNA restriction-modification system"/>
    <property type="evidence" value="ECO:0007669"/>
    <property type="project" value="UniProtKB-KW"/>
</dbReference>
<gene>
    <name evidence="10" type="ORF">COS76_04060</name>
</gene>